<comment type="function">
    <text evidence="11">Orphan nuclear receptor.</text>
</comment>
<dbReference type="SMART" id="SM00430">
    <property type="entry name" value="HOLI"/>
    <property type="match status" value="1"/>
</dbReference>
<keyword evidence="3 12" id="KW-0479">Metal-binding</keyword>
<dbReference type="AlphaFoldDB" id="A0A7E4W5G2"/>
<evidence type="ECO:0000256" key="2">
    <source>
        <dbReference type="ARBA" id="ARBA00005993"/>
    </source>
</evidence>
<dbReference type="InterPro" id="IPR000536">
    <property type="entry name" value="Nucl_hrmn_rcpt_lig-bd"/>
</dbReference>
<dbReference type="GO" id="GO:0003700">
    <property type="term" value="F:DNA-binding transcription factor activity"/>
    <property type="evidence" value="ECO:0007669"/>
    <property type="project" value="InterPro"/>
</dbReference>
<dbReference type="Proteomes" id="UP000492821">
    <property type="component" value="Unassembled WGS sequence"/>
</dbReference>
<dbReference type="PROSITE" id="PS51843">
    <property type="entry name" value="NR_LBD"/>
    <property type="match status" value="1"/>
</dbReference>
<dbReference type="PRINTS" id="PR00398">
    <property type="entry name" value="STRDHORMONER"/>
</dbReference>
<keyword evidence="5 12" id="KW-0862">Zinc</keyword>
<evidence type="ECO:0000256" key="10">
    <source>
        <dbReference type="ARBA" id="ARBA00023242"/>
    </source>
</evidence>
<feature type="compositionally biased region" description="Polar residues" evidence="13">
    <location>
        <begin position="661"/>
        <end position="672"/>
    </location>
</feature>
<dbReference type="InterPro" id="IPR013088">
    <property type="entry name" value="Znf_NHR/GATA"/>
</dbReference>
<protein>
    <submittedName>
        <fullName evidence="17">Nuclear receptor domain-containing protein</fullName>
    </submittedName>
</protein>
<dbReference type="GO" id="GO:0000978">
    <property type="term" value="F:RNA polymerase II cis-regulatory region sequence-specific DNA binding"/>
    <property type="evidence" value="ECO:0007669"/>
    <property type="project" value="InterPro"/>
</dbReference>
<keyword evidence="7 12" id="KW-0238">DNA-binding</keyword>
<dbReference type="InterPro" id="IPR049636">
    <property type="entry name" value="HNF4-like_DBD"/>
</dbReference>
<dbReference type="CDD" id="cd06157">
    <property type="entry name" value="NR_LBD"/>
    <property type="match status" value="1"/>
</dbReference>
<evidence type="ECO:0000313" key="17">
    <source>
        <dbReference type="WBParaSite" id="Pan_g6667.t1"/>
    </source>
</evidence>
<name>A0A7E4W5G2_PANRE</name>
<evidence type="ECO:0000256" key="3">
    <source>
        <dbReference type="ARBA" id="ARBA00022723"/>
    </source>
</evidence>
<accession>A0A7E4W5G2</accession>
<dbReference type="Gene3D" id="1.10.565.10">
    <property type="entry name" value="Retinoid X Receptor"/>
    <property type="match status" value="1"/>
</dbReference>
<evidence type="ECO:0000256" key="7">
    <source>
        <dbReference type="ARBA" id="ARBA00023125"/>
    </source>
</evidence>
<feature type="compositionally biased region" description="Low complexity" evidence="13">
    <location>
        <begin position="506"/>
        <end position="523"/>
    </location>
</feature>
<dbReference type="PROSITE" id="PS00031">
    <property type="entry name" value="NUCLEAR_REC_DBD_1"/>
    <property type="match status" value="1"/>
</dbReference>
<dbReference type="PANTHER" id="PTHR47519:SF4">
    <property type="entry name" value="NUCLEAR HORMONE RECEPTOR FAMILY"/>
    <property type="match status" value="1"/>
</dbReference>
<evidence type="ECO:0000259" key="15">
    <source>
        <dbReference type="PROSITE" id="PS51843"/>
    </source>
</evidence>
<dbReference type="PANTHER" id="PTHR47519">
    <property type="entry name" value="NUCLEAR HORMONE RECEPTOR FAMILY MEMBER NHR-31-RELATED"/>
    <property type="match status" value="1"/>
</dbReference>
<feature type="region of interest" description="Disordered" evidence="13">
    <location>
        <begin position="697"/>
        <end position="725"/>
    </location>
</feature>
<feature type="domain" description="NR LBD" evidence="15">
    <location>
        <begin position="211"/>
        <end position="479"/>
    </location>
</feature>
<reference evidence="17" key="2">
    <citation type="submission" date="2020-10" db="UniProtKB">
        <authorList>
            <consortium name="WormBaseParasite"/>
        </authorList>
    </citation>
    <scope>IDENTIFICATION</scope>
</reference>
<keyword evidence="10 12" id="KW-0539">Nucleus</keyword>
<reference evidence="16" key="1">
    <citation type="journal article" date="2013" name="Genetics">
        <title>The draft genome and transcriptome of Panagrellus redivivus are shaped by the harsh demands of a free-living lifestyle.</title>
        <authorList>
            <person name="Srinivasan J."/>
            <person name="Dillman A.R."/>
            <person name="Macchietto M.G."/>
            <person name="Heikkinen L."/>
            <person name="Lakso M."/>
            <person name="Fracchia K.M."/>
            <person name="Antoshechkin I."/>
            <person name="Mortazavi A."/>
            <person name="Wong G."/>
            <person name="Sternberg P.W."/>
        </authorList>
    </citation>
    <scope>NUCLEOTIDE SEQUENCE [LARGE SCALE GENOMIC DNA]</scope>
    <source>
        <strain evidence="16">MT8872</strain>
    </source>
</reference>
<evidence type="ECO:0000256" key="4">
    <source>
        <dbReference type="ARBA" id="ARBA00022771"/>
    </source>
</evidence>
<dbReference type="Pfam" id="PF00104">
    <property type="entry name" value="Hormone_recep"/>
    <property type="match status" value="1"/>
</dbReference>
<evidence type="ECO:0000256" key="6">
    <source>
        <dbReference type="ARBA" id="ARBA00023015"/>
    </source>
</evidence>
<evidence type="ECO:0000256" key="9">
    <source>
        <dbReference type="ARBA" id="ARBA00023170"/>
    </source>
</evidence>
<dbReference type="InterPro" id="IPR001628">
    <property type="entry name" value="Znf_hrmn_rcpt"/>
</dbReference>
<dbReference type="PROSITE" id="PS51030">
    <property type="entry name" value="NUCLEAR_REC_DBD_2"/>
    <property type="match status" value="1"/>
</dbReference>
<dbReference type="InterPro" id="IPR035500">
    <property type="entry name" value="NHR-like_dom_sf"/>
</dbReference>
<dbReference type="FunFam" id="3.30.50.10:FF:000030">
    <property type="entry name" value="Nuclear Hormone Receptor family"/>
    <property type="match status" value="1"/>
</dbReference>
<keyword evidence="6 12" id="KW-0805">Transcription regulation</keyword>
<dbReference type="SMART" id="SM00399">
    <property type="entry name" value="ZnF_C4"/>
    <property type="match status" value="1"/>
</dbReference>
<feature type="region of interest" description="Disordered" evidence="13">
    <location>
        <begin position="661"/>
        <end position="680"/>
    </location>
</feature>
<organism evidence="16 17">
    <name type="scientific">Panagrellus redivivus</name>
    <name type="common">Microworm</name>
    <dbReference type="NCBI Taxonomy" id="6233"/>
    <lineage>
        <taxon>Eukaryota</taxon>
        <taxon>Metazoa</taxon>
        <taxon>Ecdysozoa</taxon>
        <taxon>Nematoda</taxon>
        <taxon>Chromadorea</taxon>
        <taxon>Rhabditida</taxon>
        <taxon>Tylenchina</taxon>
        <taxon>Panagrolaimomorpha</taxon>
        <taxon>Panagrolaimoidea</taxon>
        <taxon>Panagrolaimidae</taxon>
        <taxon>Panagrellus</taxon>
    </lineage>
</organism>
<keyword evidence="8 12" id="KW-0804">Transcription</keyword>
<evidence type="ECO:0000256" key="11">
    <source>
        <dbReference type="ARBA" id="ARBA00037512"/>
    </source>
</evidence>
<dbReference type="CDD" id="cd06960">
    <property type="entry name" value="NR_DBD_HNF4A"/>
    <property type="match status" value="1"/>
</dbReference>
<feature type="region of interest" description="Disordered" evidence="13">
    <location>
        <begin position="168"/>
        <end position="193"/>
    </location>
</feature>
<evidence type="ECO:0000256" key="8">
    <source>
        <dbReference type="ARBA" id="ARBA00023163"/>
    </source>
</evidence>
<evidence type="ECO:0000259" key="14">
    <source>
        <dbReference type="PROSITE" id="PS51030"/>
    </source>
</evidence>
<dbReference type="InterPro" id="IPR052496">
    <property type="entry name" value="Orphan_Nuclear_Rcpt"/>
</dbReference>
<dbReference type="GO" id="GO:0008270">
    <property type="term" value="F:zinc ion binding"/>
    <property type="evidence" value="ECO:0007669"/>
    <property type="project" value="UniProtKB-KW"/>
</dbReference>
<dbReference type="SUPFAM" id="SSF48508">
    <property type="entry name" value="Nuclear receptor ligand-binding domain"/>
    <property type="match status" value="1"/>
</dbReference>
<sequence length="760" mass="83425">MFALSGVPVCPIGCHHYHHQTSEAAFLAPFALSTHPPAGVMPSPASDCVPMAGIAGYNGDSPPMAAATTSSSNAIGSQAHGPELGLKLGRVKSIEVCRVCGDGPARMHYGVPTCFGCKGFFRRTLKRTKEYTCRYNGSCVVDRYERNSCRFCRFKRCLEVGMDPKAVRPDRDAAGRSHPIRHRRSRASLGELTMEEEENPTDDWVRKLPVDMRTLLMQIMNIEVLVSHGDTAEDAKKLYPLPYNSLRQIFEDISLLDGKRTEIRYETFRQVQANELAAVAHRRLIACIDTVDHLFTLMDLHNIDDKIAVVKGVYAPLSIFSFAASTTKVTKQRDVLCLCNYGFLPRNFQSTTGETFHLGNRVVEKTIDDLVEPFRAFNFKDQELALMGAIVVLNPHIKVLSGEAAEQIADLRDRVQETLYNVVRESHPKEVASSRFGNLLLFLPTIMMLGNIIYENLQFAQSFGGQQVDPLLSELLDSIEPIHDVNGMNVDEVLSMADHTDQFIRSQSSSSISSMNSHGSGSSFEQGYSSAASCGQAMKQEPGFQDSDPEYNMTLTQGNYANIAHSLPSQPMDIDSCCGNSMLSGSDGAASPHDYFQAKPKFFIEPNGTPMNGVTSAGQPTVVSGGQHVFTVEANRDPMYAATASKSAHCLLNRFQGGIPQASSASGSQHQLDQCGYPNGNPEHAGGYAYPNMQNGNANYDMNGHGGQNPLLYEDPNQSQQHSLSKSQSYPCYGYLLDDNESGPPTLQAQQNIFQQNGRH</sequence>
<keyword evidence="16" id="KW-1185">Reference proteome</keyword>
<proteinExistence type="inferred from homology"/>
<evidence type="ECO:0000313" key="16">
    <source>
        <dbReference type="Proteomes" id="UP000492821"/>
    </source>
</evidence>
<feature type="domain" description="Nuclear receptor" evidence="14">
    <location>
        <begin position="94"/>
        <end position="169"/>
    </location>
</feature>
<comment type="similarity">
    <text evidence="2 12">Belongs to the nuclear hormone receptor family.</text>
</comment>
<dbReference type="GO" id="GO:0005634">
    <property type="term" value="C:nucleus"/>
    <property type="evidence" value="ECO:0007669"/>
    <property type="project" value="UniProtKB-SubCell"/>
</dbReference>
<comment type="subcellular location">
    <subcellularLocation>
        <location evidence="1 12">Nucleus</location>
    </subcellularLocation>
</comment>
<dbReference type="WBParaSite" id="Pan_g6667.t1">
    <property type="protein sequence ID" value="Pan_g6667.t1"/>
    <property type="gene ID" value="Pan_g6667"/>
</dbReference>
<keyword evidence="9 12" id="KW-0675">Receptor</keyword>
<feature type="region of interest" description="Disordered" evidence="13">
    <location>
        <begin position="505"/>
        <end position="528"/>
    </location>
</feature>
<dbReference type="Gene3D" id="3.30.50.10">
    <property type="entry name" value="Erythroid Transcription Factor GATA-1, subunit A"/>
    <property type="match status" value="1"/>
</dbReference>
<evidence type="ECO:0000256" key="13">
    <source>
        <dbReference type="SAM" id="MobiDB-lite"/>
    </source>
</evidence>
<dbReference type="SUPFAM" id="SSF57716">
    <property type="entry name" value="Glucocorticoid receptor-like (DNA-binding domain)"/>
    <property type="match status" value="1"/>
</dbReference>
<keyword evidence="4 12" id="KW-0863">Zinc-finger</keyword>
<evidence type="ECO:0000256" key="1">
    <source>
        <dbReference type="ARBA" id="ARBA00004123"/>
    </source>
</evidence>
<dbReference type="InterPro" id="IPR001723">
    <property type="entry name" value="Nuclear_hrmn_rcpt"/>
</dbReference>
<evidence type="ECO:0000256" key="5">
    <source>
        <dbReference type="ARBA" id="ARBA00022833"/>
    </source>
</evidence>
<evidence type="ECO:0000256" key="12">
    <source>
        <dbReference type="RuleBase" id="RU004334"/>
    </source>
</evidence>
<dbReference type="Pfam" id="PF00105">
    <property type="entry name" value="zf-C4"/>
    <property type="match status" value="1"/>
</dbReference>
<dbReference type="PRINTS" id="PR00047">
    <property type="entry name" value="STROIDFINGER"/>
</dbReference>